<evidence type="ECO:0000256" key="2">
    <source>
        <dbReference type="ARBA" id="ARBA00008226"/>
    </source>
</evidence>
<evidence type="ECO:0000256" key="13">
    <source>
        <dbReference type="SAM" id="MobiDB-lite"/>
    </source>
</evidence>
<evidence type="ECO:0000256" key="6">
    <source>
        <dbReference type="ARBA" id="ARBA00022741"/>
    </source>
</evidence>
<name>A0A2M4A2D0_9DIPT</name>
<comment type="similarity">
    <text evidence="2">Belongs to the class-II aminoacyl-tRNA synthetase family.</text>
</comment>
<evidence type="ECO:0000313" key="15">
    <source>
        <dbReference type="EMBL" id="MBW34892.1"/>
    </source>
</evidence>
<dbReference type="PRINTS" id="PR01042">
    <property type="entry name" value="TRNASYNTHASP"/>
</dbReference>
<dbReference type="PANTHER" id="PTHR22594:SF16">
    <property type="entry name" value="ASPARAGINE--TRNA LIGASE, CYTOPLASMIC"/>
    <property type="match status" value="1"/>
</dbReference>
<dbReference type="InterPro" id="IPR012340">
    <property type="entry name" value="NA-bd_OB-fold"/>
</dbReference>
<keyword evidence="6" id="KW-0547">Nucleotide-binding</keyword>
<evidence type="ECO:0000256" key="10">
    <source>
        <dbReference type="ARBA" id="ARBA00029886"/>
    </source>
</evidence>
<reference evidence="15" key="1">
    <citation type="submission" date="2018-01" db="EMBL/GenBank/DDBJ databases">
        <title>An insight into the sialome of Amazonian anophelines.</title>
        <authorList>
            <person name="Ribeiro J.M."/>
            <person name="Scarpassa V."/>
            <person name="Calvo E."/>
        </authorList>
    </citation>
    <scope>NUCLEOTIDE SEQUENCE</scope>
    <source>
        <tissue evidence="15">Salivary glands</tissue>
    </source>
</reference>
<dbReference type="NCBIfam" id="TIGR00457">
    <property type="entry name" value="asnS"/>
    <property type="match status" value="1"/>
</dbReference>
<dbReference type="Pfam" id="PF00152">
    <property type="entry name" value="tRNA-synt_2"/>
    <property type="match status" value="1"/>
</dbReference>
<evidence type="ECO:0000256" key="9">
    <source>
        <dbReference type="ARBA" id="ARBA00023146"/>
    </source>
</evidence>
<feature type="compositionally biased region" description="Polar residues" evidence="13">
    <location>
        <begin position="1"/>
        <end position="10"/>
    </location>
</feature>
<evidence type="ECO:0000256" key="5">
    <source>
        <dbReference type="ARBA" id="ARBA00022598"/>
    </source>
</evidence>
<dbReference type="GO" id="GO:0003676">
    <property type="term" value="F:nucleic acid binding"/>
    <property type="evidence" value="ECO:0007669"/>
    <property type="project" value="InterPro"/>
</dbReference>
<evidence type="ECO:0000256" key="11">
    <source>
        <dbReference type="ARBA" id="ARBA00039867"/>
    </source>
</evidence>
<dbReference type="GO" id="GO:0004816">
    <property type="term" value="F:asparagine-tRNA ligase activity"/>
    <property type="evidence" value="ECO:0007669"/>
    <property type="project" value="UniProtKB-EC"/>
</dbReference>
<dbReference type="EC" id="6.1.1.22" evidence="3"/>
<accession>A0A2M4A2D0</accession>
<feature type="domain" description="Aminoacyl-transfer RNA synthetases class-II family profile" evidence="14">
    <location>
        <begin position="251"/>
        <end position="545"/>
    </location>
</feature>
<dbReference type="Pfam" id="PF01336">
    <property type="entry name" value="tRNA_anti-codon"/>
    <property type="match status" value="1"/>
</dbReference>
<evidence type="ECO:0000256" key="12">
    <source>
        <dbReference type="ARBA" id="ARBA00047844"/>
    </source>
</evidence>
<keyword evidence="7" id="KW-0067">ATP-binding</keyword>
<dbReference type="Gene3D" id="3.30.1910.20">
    <property type="entry name" value="asparaginyl-tRNA synthetase, N-terminal domain"/>
    <property type="match status" value="1"/>
</dbReference>
<dbReference type="Gene3D" id="3.30.930.10">
    <property type="entry name" value="Bira Bifunctional Protein, Domain 2"/>
    <property type="match status" value="1"/>
</dbReference>
<dbReference type="PROSITE" id="PS50862">
    <property type="entry name" value="AA_TRNA_LIGASE_II"/>
    <property type="match status" value="1"/>
</dbReference>
<dbReference type="InterPro" id="IPR006195">
    <property type="entry name" value="aa-tRNA-synth_II"/>
</dbReference>
<dbReference type="InterPro" id="IPR045864">
    <property type="entry name" value="aa-tRNA-synth_II/BPL/LPL"/>
</dbReference>
<keyword evidence="8" id="KW-0648">Protein biosynthesis</keyword>
<evidence type="ECO:0000256" key="1">
    <source>
        <dbReference type="ARBA" id="ARBA00004496"/>
    </source>
</evidence>
<dbReference type="FunFam" id="3.30.930.10:FF:000040">
    <property type="entry name" value="Asparagine--tRNA ligase, cytoplasmic"/>
    <property type="match status" value="1"/>
</dbReference>
<dbReference type="Gene3D" id="2.40.50.140">
    <property type="entry name" value="Nucleic acid-binding proteins"/>
    <property type="match status" value="1"/>
</dbReference>
<dbReference type="GO" id="GO:0006421">
    <property type="term" value="P:asparaginyl-tRNA aminoacylation"/>
    <property type="evidence" value="ECO:0007669"/>
    <property type="project" value="InterPro"/>
</dbReference>
<dbReference type="InterPro" id="IPR004364">
    <property type="entry name" value="Aa-tRNA-synt_II"/>
</dbReference>
<evidence type="ECO:0000256" key="7">
    <source>
        <dbReference type="ARBA" id="ARBA00022840"/>
    </source>
</evidence>
<protein>
    <recommendedName>
        <fullName evidence="11">Asparagine--tRNA ligase, cytoplasmic</fullName>
        <ecNumber evidence="3">6.1.1.22</ecNumber>
    </recommendedName>
    <alternativeName>
        <fullName evidence="10">Asparaginyl-tRNA synthetase</fullName>
    </alternativeName>
</protein>
<keyword evidence="9 15" id="KW-0030">Aminoacyl-tRNA synthetase</keyword>
<dbReference type="PANTHER" id="PTHR22594">
    <property type="entry name" value="ASPARTYL/LYSYL-TRNA SYNTHETASE"/>
    <property type="match status" value="1"/>
</dbReference>
<dbReference type="GO" id="GO:0005524">
    <property type="term" value="F:ATP binding"/>
    <property type="evidence" value="ECO:0007669"/>
    <property type="project" value="UniProtKB-KW"/>
</dbReference>
<feature type="compositionally biased region" description="Basic and acidic residues" evidence="13">
    <location>
        <begin position="11"/>
        <end position="28"/>
    </location>
</feature>
<dbReference type="InterPro" id="IPR048952">
    <property type="entry name" value="AsnRS_N"/>
</dbReference>
<dbReference type="CDD" id="cd04323">
    <property type="entry name" value="AsnRS_cyto_like_N"/>
    <property type="match status" value="1"/>
</dbReference>
<evidence type="ECO:0000256" key="3">
    <source>
        <dbReference type="ARBA" id="ARBA00012816"/>
    </source>
</evidence>
<dbReference type="AlphaFoldDB" id="A0A2M4A2D0"/>
<comment type="catalytic activity">
    <reaction evidence="12">
        <text>tRNA(Asn) + L-asparagine + ATP = L-asparaginyl-tRNA(Asn) + AMP + diphosphate + H(+)</text>
        <dbReference type="Rhea" id="RHEA:11180"/>
        <dbReference type="Rhea" id="RHEA-COMP:9659"/>
        <dbReference type="Rhea" id="RHEA-COMP:9674"/>
        <dbReference type="ChEBI" id="CHEBI:15378"/>
        <dbReference type="ChEBI" id="CHEBI:30616"/>
        <dbReference type="ChEBI" id="CHEBI:33019"/>
        <dbReference type="ChEBI" id="CHEBI:58048"/>
        <dbReference type="ChEBI" id="CHEBI:78442"/>
        <dbReference type="ChEBI" id="CHEBI:78515"/>
        <dbReference type="ChEBI" id="CHEBI:456215"/>
        <dbReference type="EC" id="6.1.1.22"/>
    </reaction>
</comment>
<dbReference type="CDD" id="cd00776">
    <property type="entry name" value="AsxRS_core"/>
    <property type="match status" value="1"/>
</dbReference>
<dbReference type="InterPro" id="IPR002312">
    <property type="entry name" value="Asp/Asn-tRNA-synth_IIb"/>
</dbReference>
<dbReference type="Pfam" id="PF20917">
    <property type="entry name" value="AsnRS_N"/>
    <property type="match status" value="1"/>
</dbReference>
<evidence type="ECO:0000259" key="14">
    <source>
        <dbReference type="PROSITE" id="PS50862"/>
    </source>
</evidence>
<feature type="region of interest" description="Disordered" evidence="13">
    <location>
        <begin position="1"/>
        <end position="28"/>
    </location>
</feature>
<dbReference type="EMBL" id="GGFK01001571">
    <property type="protein sequence ID" value="MBW34892.1"/>
    <property type="molecule type" value="Transcribed_RNA"/>
</dbReference>
<evidence type="ECO:0000256" key="8">
    <source>
        <dbReference type="ARBA" id="ARBA00022917"/>
    </source>
</evidence>
<sequence length="553" mass="63378">MENLTLSELYTSEKRGNDETGKGTADEPFKTILRAMKEAGKEPFPTIYVDSKDAKAESPFEVAAKSQLKKVQKIWQRDSMKGEKQKREEEEKAKNREQNLEEAKKITIQEDPSWPAAKLIKITQGAANRGVRIRVYGWIHRLRRQGKGLMFVTLRDGTGFLQCVLTDTLCQTYNALVLSTESSVQLFGTLNEVPAGKTAPGGHELKVDYWELIGLAPAGGADAILNEEAHPDVQLDNRHIMIRGENTSKILKMRDVVMQAFRSHYFDRGYTEVTPPTLVQTQVEGGATLFKLNYFGEEAYLTQSSQLYLETCIPALGDVFCVAQSYRAEQSRTRRHLAEYSHIEGECPFITFEELLDRLEDLVVDVVDRVLKSPWGHMVQELNPGFVPPKRPFRRMNYADAITWLKENNVTKEDGTFYEFGEDIPEAPERKMTDTINEPIMLCRFPAEIKSFYMAKCEDDPRLTESVDVLLPNVGEIVGGSMRSWKYDELLDGYKREGIDPKPYYWYVDQRVYGSQPHGGYGLGLERFLCWLLNRYHIREVCLYPRFLERCKP</sequence>
<evidence type="ECO:0000256" key="4">
    <source>
        <dbReference type="ARBA" id="ARBA00022490"/>
    </source>
</evidence>
<keyword evidence="5" id="KW-0436">Ligase</keyword>
<dbReference type="SUPFAM" id="SSF55681">
    <property type="entry name" value="Class II aaRS and biotin synthetases"/>
    <property type="match status" value="1"/>
</dbReference>
<organism evidence="15">
    <name type="scientific">Anopheles triannulatus</name>
    <dbReference type="NCBI Taxonomy" id="58253"/>
    <lineage>
        <taxon>Eukaryota</taxon>
        <taxon>Metazoa</taxon>
        <taxon>Ecdysozoa</taxon>
        <taxon>Arthropoda</taxon>
        <taxon>Hexapoda</taxon>
        <taxon>Insecta</taxon>
        <taxon>Pterygota</taxon>
        <taxon>Neoptera</taxon>
        <taxon>Endopterygota</taxon>
        <taxon>Diptera</taxon>
        <taxon>Nematocera</taxon>
        <taxon>Culicoidea</taxon>
        <taxon>Culicidae</taxon>
        <taxon>Anophelinae</taxon>
        <taxon>Anopheles</taxon>
    </lineage>
</organism>
<dbReference type="FunFam" id="2.40.50.140:FF:000151">
    <property type="entry name" value="Asparagine--tRNA ligase, cytoplasmic"/>
    <property type="match status" value="1"/>
</dbReference>
<feature type="region of interest" description="Disordered" evidence="13">
    <location>
        <begin position="75"/>
        <end position="98"/>
    </location>
</feature>
<dbReference type="GO" id="GO:0005737">
    <property type="term" value="C:cytoplasm"/>
    <property type="evidence" value="ECO:0007669"/>
    <property type="project" value="UniProtKB-SubCell"/>
</dbReference>
<proteinExistence type="inferred from homology"/>
<comment type="subcellular location">
    <subcellularLocation>
        <location evidence="1">Cytoplasm</location>
    </subcellularLocation>
</comment>
<dbReference type="InterPro" id="IPR004522">
    <property type="entry name" value="Asn-tRNA-ligase"/>
</dbReference>
<dbReference type="SUPFAM" id="SSF50249">
    <property type="entry name" value="Nucleic acid-binding proteins"/>
    <property type="match status" value="1"/>
</dbReference>
<dbReference type="InterPro" id="IPR004365">
    <property type="entry name" value="NA-bd_OB_tRNA"/>
</dbReference>
<keyword evidence="4" id="KW-0963">Cytoplasm</keyword>